<dbReference type="KEGG" id="chk:D4L85_23975"/>
<dbReference type="InterPro" id="IPR011662">
    <property type="entry name" value="Secretin/TonB_short_N"/>
</dbReference>
<dbReference type="SUPFAM" id="SSF49464">
    <property type="entry name" value="Carboxypeptidase regulatory domain-like"/>
    <property type="match status" value="1"/>
</dbReference>
<dbReference type="Proteomes" id="UP000266183">
    <property type="component" value="Chromosome"/>
</dbReference>
<evidence type="ECO:0000313" key="5">
    <source>
        <dbReference type="EMBL" id="AYB33458.1"/>
    </source>
</evidence>
<keyword evidence="1" id="KW-0813">Transport</keyword>
<dbReference type="RefSeq" id="WP_119756694.1">
    <property type="nucleotide sequence ID" value="NZ_CP032382.1"/>
</dbReference>
<gene>
    <name evidence="5" type="ORF">D4L85_23975</name>
</gene>
<accession>A0A385SXI4</accession>
<dbReference type="InterPro" id="IPR008969">
    <property type="entry name" value="CarboxyPept-like_regulatory"/>
</dbReference>
<feature type="domain" description="Secretin/TonB short N-terminal" evidence="4">
    <location>
        <begin position="49"/>
        <end position="100"/>
    </location>
</feature>
<dbReference type="Pfam" id="PF07660">
    <property type="entry name" value="STN"/>
    <property type="match status" value="1"/>
</dbReference>
<proteinExistence type="predicted"/>
<dbReference type="AlphaFoldDB" id="A0A385SXI4"/>
<dbReference type="Gene3D" id="3.55.50.30">
    <property type="match status" value="1"/>
</dbReference>
<evidence type="ECO:0000256" key="2">
    <source>
        <dbReference type="ARBA" id="ARBA00023136"/>
    </source>
</evidence>
<evidence type="ECO:0000259" key="4">
    <source>
        <dbReference type="SMART" id="SM00965"/>
    </source>
</evidence>
<keyword evidence="2" id="KW-0472">Membrane</keyword>
<dbReference type="GO" id="GO:0019867">
    <property type="term" value="C:outer membrane"/>
    <property type="evidence" value="ECO:0007669"/>
    <property type="project" value="InterPro"/>
</dbReference>
<organism evidence="5 6">
    <name type="scientific">Chryseolinea soli</name>
    <dbReference type="NCBI Taxonomy" id="2321403"/>
    <lineage>
        <taxon>Bacteria</taxon>
        <taxon>Pseudomonadati</taxon>
        <taxon>Bacteroidota</taxon>
        <taxon>Cytophagia</taxon>
        <taxon>Cytophagales</taxon>
        <taxon>Fulvivirgaceae</taxon>
        <taxon>Chryseolinea</taxon>
    </lineage>
</organism>
<evidence type="ECO:0000256" key="3">
    <source>
        <dbReference type="ARBA" id="ARBA00023237"/>
    </source>
</evidence>
<sequence>MRTLLVVVSFQILLWASLVAQDLNREISISFQNVPFERVLSELGEQYDLKFSYSRERVGLNKKITLSVEQVRLNDALEKIFKQANVEYKMVGEQIVLRNKNNADSDIVVDGKVLDNRSGTPLPLASIRLDQTSLGVATNDDGAFVLHIPAQHRSNKITVSYVGYRSHHLSVSNDENSLLIRLEPETTQLNTVVVTSKTGHSILEEAIARIQENYDTGKVKYTYFIRDLAVQDGDPVEASETVYQAYRESAAPSAERQIKVVKGRRVKDFHAIQSILQTFIRWTGFEIGLGTDIIFSADLKTQNNSDEFPGSNFLKQHDFELLGTSLLDDREVYVISFDQKDAYKNKALYKGKFYIDMESLAFVRTETELSPKGIKHAKFFGTSKAAAALFGYSRCAVLGQKSITTYKAWQGKWYPASIGVSWNASLVKPKTDFFADILLTGDVVVTDIQTGNVKPFNSSEVLSPKDQRNWEYLYQFAFWDGINAVPPDATMENAFETIARKNKKYGLDMNFWRRYQPYKSDHALLVRDSILCQQVTASTSNSPRAVFSHPGDDNKLFAPKYPPLNRTLPTKHFVIHFLAGDSASAQDVASVVEKNYARVLGSFGIDSLPRPIHVEVYPGVENYHFAIGRTGAPDSDVGMAVDEELFKMVSPGHPGSYHTRESLLKAAVHEFAHCVHYQFIARMSASNISQFETTDDAAWLFEGMASYVAQQFYAPEKFEYLRTGPYPTLKELNDVDGNGKIYDVGFLLIEFIETTWEEEGLLNLLSENGDVKKTFGLSESEFESRFYNYVKRNFLK</sequence>
<protein>
    <submittedName>
        <fullName evidence="5">DUF4974 domain-containing protein</fullName>
    </submittedName>
</protein>
<name>A0A385SXI4_9BACT</name>
<dbReference type="Gene3D" id="2.60.40.1120">
    <property type="entry name" value="Carboxypeptidase-like, regulatory domain"/>
    <property type="match status" value="1"/>
</dbReference>
<evidence type="ECO:0000256" key="1">
    <source>
        <dbReference type="ARBA" id="ARBA00022448"/>
    </source>
</evidence>
<dbReference type="Pfam" id="PF13715">
    <property type="entry name" value="CarbopepD_reg_2"/>
    <property type="match status" value="1"/>
</dbReference>
<evidence type="ECO:0000313" key="6">
    <source>
        <dbReference type="Proteomes" id="UP000266183"/>
    </source>
</evidence>
<keyword evidence="3" id="KW-0998">Cell outer membrane</keyword>
<keyword evidence="6" id="KW-1185">Reference proteome</keyword>
<dbReference type="OrthoDB" id="100605at2"/>
<dbReference type="SMART" id="SM00965">
    <property type="entry name" value="STN"/>
    <property type="match status" value="1"/>
</dbReference>
<reference evidence="6" key="1">
    <citation type="submission" date="2018-09" db="EMBL/GenBank/DDBJ databases">
        <title>Chryseolinea sp. KIS68-18 isolated from soil.</title>
        <authorList>
            <person name="Weon H.-Y."/>
            <person name="Kwon S.-W."/>
            <person name="Lee S.A."/>
        </authorList>
    </citation>
    <scope>NUCLEOTIDE SEQUENCE [LARGE SCALE GENOMIC DNA]</scope>
    <source>
        <strain evidence="6">KIS68-18</strain>
    </source>
</reference>
<dbReference type="EMBL" id="CP032382">
    <property type="protein sequence ID" value="AYB33458.1"/>
    <property type="molecule type" value="Genomic_DNA"/>
</dbReference>